<dbReference type="KEGG" id="lrz:BJI69_18335"/>
<keyword evidence="3" id="KW-1185">Reference proteome</keyword>
<gene>
    <name evidence="2" type="ORF">BJI69_18335</name>
</gene>
<name>A0A0G9HCJ4_9GAMM</name>
<accession>A0A0G9HCJ4</accession>
<dbReference type="Pfam" id="PF13468">
    <property type="entry name" value="Glyoxalase_3"/>
    <property type="match status" value="1"/>
</dbReference>
<dbReference type="InterPro" id="IPR025870">
    <property type="entry name" value="Glyoxalase-like_dom"/>
</dbReference>
<evidence type="ECO:0000313" key="2">
    <source>
        <dbReference type="EMBL" id="APG05666.1"/>
    </source>
</evidence>
<dbReference type="InterPro" id="IPR029068">
    <property type="entry name" value="Glyas_Bleomycin-R_OHBP_Dase"/>
</dbReference>
<dbReference type="RefSeq" id="WP_046967654.1">
    <property type="nucleotide sequence ID" value="NZ_CP017480.1"/>
</dbReference>
<feature type="domain" description="Glyoxalase-like" evidence="1">
    <location>
        <begin position="2"/>
        <end position="68"/>
    </location>
</feature>
<dbReference type="STRING" id="1440763.BJI69_18335"/>
<reference evidence="3" key="1">
    <citation type="submission" date="2016-09" db="EMBL/GenBank/DDBJ databases">
        <authorList>
            <person name="Lysoe E."/>
        </authorList>
    </citation>
    <scope>NUCLEOTIDE SEQUENCE [LARGE SCALE GENOMIC DNA]</scope>
    <source>
        <strain evidence="3">LJ96T</strain>
    </source>
</reference>
<dbReference type="PATRIC" id="fig|1440763.5.peg.1933"/>
<sequence length="76" mass="8198">MWVVANRYIRFADGSFIELLGITRADPTFDPGMKADQVALKGGPGARTFGFRSSSIDTIHASLQALHYAVTPTTIA</sequence>
<protein>
    <recommendedName>
        <fullName evidence="1">Glyoxalase-like domain-containing protein</fullName>
    </recommendedName>
</protein>
<organism evidence="2 3">
    <name type="scientific">Luteibacter rhizovicinus DSM 16549</name>
    <dbReference type="NCBI Taxonomy" id="1440763"/>
    <lineage>
        <taxon>Bacteria</taxon>
        <taxon>Pseudomonadati</taxon>
        <taxon>Pseudomonadota</taxon>
        <taxon>Gammaproteobacteria</taxon>
        <taxon>Lysobacterales</taxon>
        <taxon>Rhodanobacteraceae</taxon>
        <taxon>Luteibacter</taxon>
    </lineage>
</organism>
<dbReference type="AlphaFoldDB" id="A0A0G9HCJ4"/>
<dbReference type="Proteomes" id="UP000182987">
    <property type="component" value="Chromosome"/>
</dbReference>
<dbReference type="Gene3D" id="3.10.180.10">
    <property type="entry name" value="2,3-Dihydroxybiphenyl 1,2-Dioxygenase, domain 1"/>
    <property type="match status" value="1"/>
</dbReference>
<evidence type="ECO:0000259" key="1">
    <source>
        <dbReference type="Pfam" id="PF13468"/>
    </source>
</evidence>
<evidence type="ECO:0000313" key="3">
    <source>
        <dbReference type="Proteomes" id="UP000182987"/>
    </source>
</evidence>
<proteinExistence type="predicted"/>
<dbReference type="EMBL" id="CP017480">
    <property type="protein sequence ID" value="APG05666.1"/>
    <property type="molecule type" value="Genomic_DNA"/>
</dbReference>